<accession>A0A1Q9LTX5</accession>
<dbReference type="STRING" id="1193682.BJP25_07005"/>
<keyword evidence="2" id="KW-1185">Reference proteome</keyword>
<reference evidence="1 2" key="1">
    <citation type="submission" date="2016-10" db="EMBL/GenBank/DDBJ databases">
        <title>The Draft Genome Sequence of Actinokineospora bangkokensis 44EHWT reveals the biosynthetic pathway of antifungal compounds Thailandins with unusual extender unit butylmalonyl-CoA.</title>
        <authorList>
            <person name="Greule A."/>
            <person name="Intra B."/>
            <person name="Flemming S."/>
            <person name="Rommel M.G."/>
            <person name="Panbangred W."/>
            <person name="Bechthold A."/>
        </authorList>
    </citation>
    <scope>NUCLEOTIDE SEQUENCE [LARGE SCALE GENOMIC DNA]</scope>
    <source>
        <strain evidence="1 2">44EHW</strain>
    </source>
</reference>
<protein>
    <recommendedName>
        <fullName evidence="3">Nucleotidyltransferase-like protein</fullName>
    </recommendedName>
</protein>
<proteinExistence type="predicted"/>
<dbReference type="RefSeq" id="WP_075972919.1">
    <property type="nucleotide sequence ID" value="NZ_MKQR01000002.1"/>
</dbReference>
<dbReference type="EMBL" id="MKQR01000002">
    <property type="protein sequence ID" value="OLR95478.1"/>
    <property type="molecule type" value="Genomic_DNA"/>
</dbReference>
<evidence type="ECO:0008006" key="3">
    <source>
        <dbReference type="Google" id="ProtNLM"/>
    </source>
</evidence>
<sequence length="284" mass="30246">MSKAPPGADRDELTTAARGVLLDALWALEPHLDRLTVVGGQAVHLRTSPAPLRSAAYTSDGDLHLDPRGIAEQPRIEEALRAAGFARKHADLPGLWQRTVAVGGVPTKVAVDLLTGFTLVRGGRRSADIEPHDRMAVNRVRGLETAAVDRSAMVIGSLDPRDDRAVTVHVAGEVALLVAKAHKIGDRLEQRAARPDRLVDKDAGDVYRIMVTADAGAVAAAFTALLAHPVVGEVTGIGLRLLRRQFGARDTEGVRMAVAALAGDVPETRVRVVMPAFVARLPRV</sequence>
<dbReference type="Proteomes" id="UP000186040">
    <property type="component" value="Unassembled WGS sequence"/>
</dbReference>
<organism evidence="1 2">
    <name type="scientific">Actinokineospora bangkokensis</name>
    <dbReference type="NCBI Taxonomy" id="1193682"/>
    <lineage>
        <taxon>Bacteria</taxon>
        <taxon>Bacillati</taxon>
        <taxon>Actinomycetota</taxon>
        <taxon>Actinomycetes</taxon>
        <taxon>Pseudonocardiales</taxon>
        <taxon>Pseudonocardiaceae</taxon>
        <taxon>Actinokineospora</taxon>
    </lineage>
</organism>
<name>A0A1Q9LTX5_9PSEU</name>
<evidence type="ECO:0000313" key="1">
    <source>
        <dbReference type="EMBL" id="OLR95478.1"/>
    </source>
</evidence>
<evidence type="ECO:0000313" key="2">
    <source>
        <dbReference type="Proteomes" id="UP000186040"/>
    </source>
</evidence>
<dbReference type="OrthoDB" id="3515986at2"/>
<gene>
    <name evidence="1" type="ORF">BJP25_07005</name>
</gene>
<dbReference type="AlphaFoldDB" id="A0A1Q9LTX5"/>
<comment type="caution">
    <text evidence="1">The sequence shown here is derived from an EMBL/GenBank/DDBJ whole genome shotgun (WGS) entry which is preliminary data.</text>
</comment>